<dbReference type="Gene3D" id="2.40.128.20">
    <property type="match status" value="1"/>
</dbReference>
<dbReference type="InterPro" id="IPR002970">
    <property type="entry name" value="Tick_his-bd"/>
</dbReference>
<evidence type="ECO:0000313" key="2">
    <source>
        <dbReference type="EMBL" id="JAC30771.1"/>
    </source>
</evidence>
<dbReference type="AlphaFoldDB" id="A0A023G959"/>
<reference evidence="2" key="1">
    <citation type="submission" date="2014-03" db="EMBL/GenBank/DDBJ databases">
        <title>The sialotranscriptome of Amblyomma triste, Amblyomma parvum and Amblyomma cajennense ticks, uncovered by 454-based RNA-seq.</title>
        <authorList>
            <person name="Garcia G.R."/>
            <person name="Gardinassi L.G."/>
            <person name="Ribeiro J.M."/>
            <person name="Anatriello E."/>
            <person name="Ferreira B.R."/>
            <person name="Moreira H.N."/>
            <person name="Mafra C."/>
            <person name="Olegario M.M."/>
            <person name="Szabo P.J."/>
            <person name="Miranda-Santos I.K."/>
            <person name="Maruyama S.R."/>
        </authorList>
    </citation>
    <scope>NUCLEOTIDE SEQUENCE</scope>
    <source>
        <strain evidence="2">Mato Grasso do Sul</strain>
        <tissue evidence="2">Salivary glands</tissue>
    </source>
</reference>
<sequence length="181" mass="20374">MILALALCLFVIATKAAANTGVTQPDPLDIMDMVNVDERLAVISRNHTLKTKVDCHSTKKVRGYGTNVYLYNLRGRKNTTVGYEYESGNVNVTLEQIRGTEKYIAKYTVKTGQKTITLLKTDEDKNCFVIFVQNSKDGGCELLVKAPLVTNIPRECQNYFENNCKGEKVQLYKPGCNYENF</sequence>
<dbReference type="EMBL" id="GBBM01004647">
    <property type="protein sequence ID" value="JAC30771.1"/>
    <property type="molecule type" value="mRNA"/>
</dbReference>
<accession>A0A023G959</accession>
<dbReference type="GO" id="GO:0043176">
    <property type="term" value="F:amine binding"/>
    <property type="evidence" value="ECO:0007669"/>
    <property type="project" value="InterPro"/>
</dbReference>
<feature type="chain" id="PRO_5001517255" evidence="1">
    <location>
        <begin position="19"/>
        <end position="181"/>
    </location>
</feature>
<evidence type="ECO:0000256" key="1">
    <source>
        <dbReference type="SAM" id="SignalP"/>
    </source>
</evidence>
<organism evidence="2">
    <name type="scientific">Amblyomma triste</name>
    <name type="common">Neotropical tick</name>
    <dbReference type="NCBI Taxonomy" id="251400"/>
    <lineage>
        <taxon>Eukaryota</taxon>
        <taxon>Metazoa</taxon>
        <taxon>Ecdysozoa</taxon>
        <taxon>Arthropoda</taxon>
        <taxon>Chelicerata</taxon>
        <taxon>Arachnida</taxon>
        <taxon>Acari</taxon>
        <taxon>Parasitiformes</taxon>
        <taxon>Ixodida</taxon>
        <taxon>Ixodoidea</taxon>
        <taxon>Ixodidae</taxon>
        <taxon>Amblyomminae</taxon>
        <taxon>Amblyomma</taxon>
    </lineage>
</organism>
<dbReference type="SUPFAM" id="SSF50814">
    <property type="entry name" value="Lipocalins"/>
    <property type="match status" value="1"/>
</dbReference>
<dbReference type="GO" id="GO:0030682">
    <property type="term" value="P:symbiont-mediated perturbation of host defenses"/>
    <property type="evidence" value="ECO:0007669"/>
    <property type="project" value="InterPro"/>
</dbReference>
<keyword evidence="1" id="KW-0732">Signal</keyword>
<dbReference type="InterPro" id="IPR012674">
    <property type="entry name" value="Calycin"/>
</dbReference>
<feature type="signal peptide" evidence="1">
    <location>
        <begin position="1"/>
        <end position="18"/>
    </location>
</feature>
<protein>
    <submittedName>
        <fullName evidence="2">Putative lipocalin-5 1</fullName>
    </submittedName>
</protein>
<name>A0A023G959_AMBTT</name>
<dbReference type="Pfam" id="PF02098">
    <property type="entry name" value="His_binding"/>
    <property type="match status" value="1"/>
</dbReference>
<proteinExistence type="evidence at transcript level"/>